<dbReference type="Pfam" id="PF00353">
    <property type="entry name" value="HemolysinCabind"/>
    <property type="match status" value="3"/>
</dbReference>
<dbReference type="GO" id="GO:0005509">
    <property type="term" value="F:calcium ion binding"/>
    <property type="evidence" value="ECO:0007669"/>
    <property type="project" value="InterPro"/>
</dbReference>
<dbReference type="Gene3D" id="2.150.10.10">
    <property type="entry name" value="Serralysin-like metalloprotease, C-terminal"/>
    <property type="match status" value="3"/>
</dbReference>
<evidence type="ECO:0000256" key="1">
    <source>
        <dbReference type="ARBA" id="ARBA00004613"/>
    </source>
</evidence>
<dbReference type="InterPro" id="IPR050557">
    <property type="entry name" value="RTX_toxin/Mannuronan_C5-epim"/>
</dbReference>
<dbReference type="Proteomes" id="UP000300142">
    <property type="component" value="Unassembled WGS sequence"/>
</dbReference>
<dbReference type="InterPro" id="IPR018511">
    <property type="entry name" value="Hemolysin-typ_Ca-bd_CS"/>
</dbReference>
<proteinExistence type="predicted"/>
<reference evidence="4" key="1">
    <citation type="submission" date="2019-02" db="EMBL/GenBank/DDBJ databases">
        <title>Draft genome sequence of Sphaerospermopsis reniformis NIES-1949.</title>
        <authorList>
            <person name="Yamaguchi H."/>
            <person name="Suzuki S."/>
            <person name="Kawachi M."/>
        </authorList>
    </citation>
    <scope>NUCLEOTIDE SEQUENCE [LARGE SCALE GENOMIC DNA]</scope>
    <source>
        <strain evidence="4">NIES-1949</strain>
    </source>
</reference>
<dbReference type="PROSITE" id="PS00330">
    <property type="entry name" value="HEMOLYSIN_CALCIUM"/>
    <property type="match status" value="4"/>
</dbReference>
<accession>A0A479ZX81</accession>
<dbReference type="RefSeq" id="WP_137667489.1">
    <property type="nucleotide sequence ID" value="NZ_BJCE01000068.1"/>
</dbReference>
<dbReference type="EMBL" id="BJCE01000068">
    <property type="protein sequence ID" value="GCL37235.1"/>
    <property type="molecule type" value="Genomic_DNA"/>
</dbReference>
<protein>
    <recommendedName>
        <fullName evidence="5">Calcium-binding protein</fullName>
    </recommendedName>
</protein>
<comment type="subcellular location">
    <subcellularLocation>
        <location evidence="1">Secreted</location>
    </subcellularLocation>
</comment>
<dbReference type="SUPFAM" id="SSF51120">
    <property type="entry name" value="beta-Roll"/>
    <property type="match status" value="2"/>
</dbReference>
<keyword evidence="4" id="KW-1185">Reference proteome</keyword>
<dbReference type="AlphaFoldDB" id="A0A479ZX81"/>
<evidence type="ECO:0000256" key="2">
    <source>
        <dbReference type="ARBA" id="ARBA00022525"/>
    </source>
</evidence>
<gene>
    <name evidence="3" type="ORF">SR1949_23430</name>
</gene>
<evidence type="ECO:0000313" key="4">
    <source>
        <dbReference type="Proteomes" id="UP000300142"/>
    </source>
</evidence>
<dbReference type="PRINTS" id="PR00313">
    <property type="entry name" value="CABNDNGRPT"/>
</dbReference>
<evidence type="ECO:0000313" key="3">
    <source>
        <dbReference type="EMBL" id="GCL37235.1"/>
    </source>
</evidence>
<dbReference type="InterPro" id="IPR001343">
    <property type="entry name" value="Hemolysn_Ca-bd"/>
</dbReference>
<dbReference type="InterPro" id="IPR011049">
    <property type="entry name" value="Serralysin-like_metalloprot_C"/>
</dbReference>
<dbReference type="PANTHER" id="PTHR38340">
    <property type="entry name" value="S-LAYER PROTEIN"/>
    <property type="match status" value="1"/>
</dbReference>
<keyword evidence="2" id="KW-0964">Secreted</keyword>
<organism evidence="3 4">
    <name type="scientific">Sphaerospermopsis reniformis</name>
    <dbReference type="NCBI Taxonomy" id="531300"/>
    <lineage>
        <taxon>Bacteria</taxon>
        <taxon>Bacillati</taxon>
        <taxon>Cyanobacteriota</taxon>
        <taxon>Cyanophyceae</taxon>
        <taxon>Nostocales</taxon>
        <taxon>Aphanizomenonaceae</taxon>
        <taxon>Sphaerospermopsis</taxon>
    </lineage>
</organism>
<comment type="caution">
    <text evidence="3">The sequence shown here is derived from an EMBL/GenBank/DDBJ whole genome shotgun (WGS) entry which is preliminary data.</text>
</comment>
<dbReference type="PANTHER" id="PTHR38340:SF1">
    <property type="entry name" value="S-LAYER PROTEIN"/>
    <property type="match status" value="1"/>
</dbReference>
<dbReference type="GO" id="GO:0005576">
    <property type="term" value="C:extracellular region"/>
    <property type="evidence" value="ECO:0007669"/>
    <property type="project" value="UniProtKB-SubCell"/>
</dbReference>
<sequence length="236" mass="25392">MTTTYYYGTSFANYYNYTGTLRLYAYGYDGNDTISGNTNNDWIDGGSGNDYLYGWSGNDTLRGGDGNDNLNGGTGNDNLYGEWGNDTLWGGDGNDNLNGETGNDNLYGEWGNDTLLGGSGNDDLSGGSGDDRLTGSTSLTFNSFEYDTLAGGAGWDTFVLGTSAGNYYRGGGYALITDYSGVNDYIQIRNISLSLRRENWAGGSALDTAIYQGNDLIGVVQDNISIQLTSYYFNFV</sequence>
<name>A0A479ZX81_9CYAN</name>
<evidence type="ECO:0008006" key="5">
    <source>
        <dbReference type="Google" id="ProtNLM"/>
    </source>
</evidence>